<proteinExistence type="predicted"/>
<organism evidence="2 3">
    <name type="scientific">Nocardia vinacea</name>
    <dbReference type="NCBI Taxonomy" id="96468"/>
    <lineage>
        <taxon>Bacteria</taxon>
        <taxon>Bacillati</taxon>
        <taxon>Actinomycetota</taxon>
        <taxon>Actinomycetes</taxon>
        <taxon>Mycobacteriales</taxon>
        <taxon>Nocardiaceae</taxon>
        <taxon>Nocardia</taxon>
    </lineage>
</organism>
<evidence type="ECO:0008006" key="4">
    <source>
        <dbReference type="Google" id="ProtNLM"/>
    </source>
</evidence>
<evidence type="ECO:0000313" key="2">
    <source>
        <dbReference type="EMBL" id="WUV48395.1"/>
    </source>
</evidence>
<accession>A0ABZ1Z2U3</accession>
<name>A0ABZ1Z2U3_9NOCA</name>
<evidence type="ECO:0000313" key="3">
    <source>
        <dbReference type="Proteomes" id="UP001432062"/>
    </source>
</evidence>
<feature type="region of interest" description="Disordered" evidence="1">
    <location>
        <begin position="1"/>
        <end position="20"/>
    </location>
</feature>
<keyword evidence="3" id="KW-1185">Reference proteome</keyword>
<evidence type="ECO:0000256" key="1">
    <source>
        <dbReference type="SAM" id="MobiDB-lite"/>
    </source>
</evidence>
<gene>
    <name evidence="2" type="ORF">OG563_09450</name>
</gene>
<reference evidence="2" key="1">
    <citation type="submission" date="2022-10" db="EMBL/GenBank/DDBJ databases">
        <title>The complete genomes of actinobacterial strains from the NBC collection.</title>
        <authorList>
            <person name="Joergensen T.S."/>
            <person name="Alvarez Arevalo M."/>
            <person name="Sterndorff E.B."/>
            <person name="Faurdal D."/>
            <person name="Vuksanovic O."/>
            <person name="Mourched A.-S."/>
            <person name="Charusanti P."/>
            <person name="Shaw S."/>
            <person name="Blin K."/>
            <person name="Weber T."/>
        </authorList>
    </citation>
    <scope>NUCLEOTIDE SEQUENCE</scope>
    <source>
        <strain evidence="2">NBC_01482</strain>
    </source>
</reference>
<dbReference type="RefSeq" id="WP_329412733.1">
    <property type="nucleotide sequence ID" value="NZ_CP109441.1"/>
</dbReference>
<protein>
    <recommendedName>
        <fullName evidence="4">Helix-turn-helix domain-containing protein</fullName>
    </recommendedName>
</protein>
<dbReference type="EMBL" id="CP109441">
    <property type="protein sequence ID" value="WUV48395.1"/>
    <property type="molecule type" value="Genomic_DNA"/>
</dbReference>
<dbReference type="Proteomes" id="UP001432062">
    <property type="component" value="Chromosome"/>
</dbReference>
<sequence>MRHTLTPDESAALDELLPPDRRTGDLDADLAHAVQVALARREDNARVGGAVIAALHRRMGSWRGVAKTCGVPQATARRWVGKALR</sequence>